<keyword evidence="1" id="KW-0812">Transmembrane</keyword>
<sequence>MIAAYALLQLTLIVADKISLTLGIIQLFIGSLTWSLTFFLAYYFRQKLGLKGKNLLTKSIAANLIILIISLTLILGAFIIYIFWISSLNKWNLPLTISAFVIFIYLCFLIILSFYISLKELRHKYLKNHNQ</sequence>
<keyword evidence="3" id="KW-1185">Reference proteome</keyword>
<proteinExistence type="predicted"/>
<evidence type="ECO:0000256" key="1">
    <source>
        <dbReference type="SAM" id="Phobius"/>
    </source>
</evidence>
<dbReference type="Proteomes" id="UP000185812">
    <property type="component" value="Unassembled WGS sequence"/>
</dbReference>
<accession>A0A1M6UCK8</accession>
<evidence type="ECO:0000313" key="2">
    <source>
        <dbReference type="EMBL" id="SHK66910.1"/>
    </source>
</evidence>
<protein>
    <submittedName>
        <fullName evidence="2">Uncharacterized protein</fullName>
    </submittedName>
</protein>
<gene>
    <name evidence="2" type="ORF">SAMN04488087_1645</name>
</gene>
<feature type="transmembrane region" description="Helical" evidence="1">
    <location>
        <begin position="64"/>
        <end position="85"/>
    </location>
</feature>
<organism evidence="2 3">
    <name type="scientific">Rhodothermus profundi</name>
    <dbReference type="NCBI Taxonomy" id="633813"/>
    <lineage>
        <taxon>Bacteria</taxon>
        <taxon>Pseudomonadati</taxon>
        <taxon>Rhodothermota</taxon>
        <taxon>Rhodothermia</taxon>
        <taxon>Rhodothermales</taxon>
        <taxon>Rhodothermaceae</taxon>
        <taxon>Rhodothermus</taxon>
    </lineage>
</organism>
<feature type="transmembrane region" description="Helical" evidence="1">
    <location>
        <begin position="97"/>
        <end position="118"/>
    </location>
</feature>
<reference evidence="3" key="1">
    <citation type="submission" date="2016-11" db="EMBL/GenBank/DDBJ databases">
        <authorList>
            <person name="Varghese N."/>
            <person name="Submissions S."/>
        </authorList>
    </citation>
    <scope>NUCLEOTIDE SEQUENCE [LARGE SCALE GENOMIC DNA]</scope>
    <source>
        <strain evidence="3">DSM 22212</strain>
    </source>
</reference>
<keyword evidence="1" id="KW-1133">Transmembrane helix</keyword>
<dbReference type="EMBL" id="FRAU01000005">
    <property type="protein sequence ID" value="SHK66910.1"/>
    <property type="molecule type" value="Genomic_DNA"/>
</dbReference>
<name>A0A1M6UCK8_9BACT</name>
<keyword evidence="1" id="KW-0472">Membrane</keyword>
<dbReference type="AlphaFoldDB" id="A0A1M6UCK8"/>
<evidence type="ECO:0000313" key="3">
    <source>
        <dbReference type="Proteomes" id="UP000185812"/>
    </source>
</evidence>
<dbReference type="STRING" id="633813.SAMN04488087_1645"/>
<feature type="transmembrane region" description="Helical" evidence="1">
    <location>
        <begin position="25"/>
        <end position="44"/>
    </location>
</feature>